<organism evidence="3 4">
    <name type="scientific">Candidatus Gottesmanbacteria bacterium RBG_16_37_8</name>
    <dbReference type="NCBI Taxonomy" id="1798371"/>
    <lineage>
        <taxon>Bacteria</taxon>
        <taxon>Candidatus Gottesmaniibacteriota</taxon>
    </lineage>
</organism>
<feature type="domain" description="Glycosyltransferase 2-like" evidence="2">
    <location>
        <begin position="12"/>
        <end position="140"/>
    </location>
</feature>
<dbReference type="PANTHER" id="PTHR43630">
    <property type="entry name" value="POLY-BETA-1,6-N-ACETYL-D-GLUCOSAMINE SYNTHASE"/>
    <property type="match status" value="1"/>
</dbReference>
<dbReference type="Pfam" id="PF00535">
    <property type="entry name" value="Glycos_transf_2"/>
    <property type="match status" value="1"/>
</dbReference>
<keyword evidence="1" id="KW-1133">Transmembrane helix</keyword>
<keyword evidence="1" id="KW-0812">Transmembrane</keyword>
<dbReference type="CDD" id="cd02511">
    <property type="entry name" value="Beta4Glucosyltransferase"/>
    <property type="match status" value="1"/>
</dbReference>
<evidence type="ECO:0000313" key="4">
    <source>
        <dbReference type="Proteomes" id="UP000176665"/>
    </source>
</evidence>
<accession>A0A1F5YRV1</accession>
<evidence type="ECO:0000259" key="2">
    <source>
        <dbReference type="Pfam" id="PF00535"/>
    </source>
</evidence>
<evidence type="ECO:0000256" key="1">
    <source>
        <dbReference type="SAM" id="Phobius"/>
    </source>
</evidence>
<dbReference type="SUPFAM" id="SSF53448">
    <property type="entry name" value="Nucleotide-diphospho-sugar transferases"/>
    <property type="match status" value="1"/>
</dbReference>
<dbReference type="InterPro" id="IPR001173">
    <property type="entry name" value="Glyco_trans_2-like"/>
</dbReference>
<dbReference type="Gene3D" id="3.90.550.10">
    <property type="entry name" value="Spore Coat Polysaccharide Biosynthesis Protein SpsA, Chain A"/>
    <property type="match status" value="1"/>
</dbReference>
<dbReference type="Proteomes" id="UP000176665">
    <property type="component" value="Unassembled WGS sequence"/>
</dbReference>
<dbReference type="InterPro" id="IPR029044">
    <property type="entry name" value="Nucleotide-diphossugar_trans"/>
</dbReference>
<name>A0A1F5YRV1_9BACT</name>
<dbReference type="EMBL" id="MFJA01000046">
    <property type="protein sequence ID" value="OGG02909.1"/>
    <property type="molecule type" value="Genomic_DNA"/>
</dbReference>
<dbReference type="PANTHER" id="PTHR43630:SF2">
    <property type="entry name" value="GLYCOSYLTRANSFERASE"/>
    <property type="match status" value="1"/>
</dbReference>
<reference evidence="3 4" key="1">
    <citation type="journal article" date="2016" name="Nat. Commun.">
        <title>Thousands of microbial genomes shed light on interconnected biogeochemical processes in an aquifer system.</title>
        <authorList>
            <person name="Anantharaman K."/>
            <person name="Brown C.T."/>
            <person name="Hug L.A."/>
            <person name="Sharon I."/>
            <person name="Castelle C.J."/>
            <person name="Probst A.J."/>
            <person name="Thomas B.C."/>
            <person name="Singh A."/>
            <person name="Wilkins M.J."/>
            <person name="Karaoz U."/>
            <person name="Brodie E.L."/>
            <person name="Williams K.H."/>
            <person name="Hubbard S.S."/>
            <person name="Banfield J.F."/>
        </authorList>
    </citation>
    <scope>NUCLEOTIDE SEQUENCE [LARGE SCALE GENOMIC DNA]</scope>
</reference>
<sequence>MSSRNNSNKITLFVITYNEEENIKQLFKSFKWVDDITIVDSFSEDNTIKIAKKFTNKIYLNKFINFQKQRNFSLNKIKSKWILMIDADEVLSPGSKFIIQELIKDKSVDGYWFPRRQYINKCTYLKFGYFYPDWQLRLFRNDKGYMFKGLIHERIAIPENKTKFVKNVEIYHNPSRSKYNSFKSFFRFVKYIQIEGKEVSKEEISNLNLLKNILIETVRHSFRSFIRKKGYLDGYNGFRAAINFGFYQGGIALYALLFRLNILKK</sequence>
<gene>
    <name evidence="3" type="ORF">A2W14_00150</name>
</gene>
<evidence type="ECO:0000313" key="3">
    <source>
        <dbReference type="EMBL" id="OGG02909.1"/>
    </source>
</evidence>
<dbReference type="AlphaFoldDB" id="A0A1F5YRV1"/>
<keyword evidence="1" id="KW-0472">Membrane</keyword>
<dbReference type="STRING" id="1798371.A2W14_00150"/>
<comment type="caution">
    <text evidence="3">The sequence shown here is derived from an EMBL/GenBank/DDBJ whole genome shotgun (WGS) entry which is preliminary data.</text>
</comment>
<protein>
    <recommendedName>
        <fullName evidence="2">Glycosyltransferase 2-like domain-containing protein</fullName>
    </recommendedName>
</protein>
<proteinExistence type="predicted"/>
<feature type="transmembrane region" description="Helical" evidence="1">
    <location>
        <begin position="244"/>
        <end position="262"/>
    </location>
</feature>